<dbReference type="CDD" id="cd04301">
    <property type="entry name" value="NAT_SF"/>
    <property type="match status" value="1"/>
</dbReference>
<dbReference type="EMBL" id="CP002869">
    <property type="protein sequence ID" value="AEI40846.1"/>
    <property type="molecule type" value="Genomic_DNA"/>
</dbReference>
<dbReference type="PANTHER" id="PTHR31435">
    <property type="entry name" value="PROTEIN NATD1"/>
    <property type="match status" value="1"/>
</dbReference>
<dbReference type="PROSITE" id="PS51729">
    <property type="entry name" value="GNAT_YJDJ"/>
    <property type="match status" value="1"/>
</dbReference>
<dbReference type="Proteomes" id="UP000006620">
    <property type="component" value="Chromosome"/>
</dbReference>
<accession>F8F7U2</accession>
<evidence type="ECO:0000259" key="2">
    <source>
        <dbReference type="PROSITE" id="PS51729"/>
    </source>
</evidence>
<dbReference type="AlphaFoldDB" id="F8F7U2"/>
<feature type="domain" description="N-acetyltransferase" evidence="2">
    <location>
        <begin position="3"/>
        <end position="90"/>
    </location>
</feature>
<proteinExistence type="predicted"/>
<evidence type="ECO:0000259" key="1">
    <source>
        <dbReference type="PROSITE" id="PS51186"/>
    </source>
</evidence>
<organism evidence="3 4">
    <name type="scientific">Paenibacillus mucilaginosus (strain KNP414)</name>
    <dbReference type="NCBI Taxonomy" id="1036673"/>
    <lineage>
        <taxon>Bacteria</taxon>
        <taxon>Bacillati</taxon>
        <taxon>Bacillota</taxon>
        <taxon>Bacilli</taxon>
        <taxon>Bacillales</taxon>
        <taxon>Paenibacillaceae</taxon>
        <taxon>Paenibacillus</taxon>
    </lineage>
</organism>
<dbReference type="KEGG" id="pms:KNP414_02285"/>
<dbReference type="InterPro" id="IPR016181">
    <property type="entry name" value="Acyl_CoA_acyltransferase"/>
</dbReference>
<dbReference type="Pfam" id="PF14542">
    <property type="entry name" value="Acetyltransf_CG"/>
    <property type="match status" value="1"/>
</dbReference>
<dbReference type="InterPro" id="IPR045057">
    <property type="entry name" value="Gcn5-rel_NAT"/>
</dbReference>
<dbReference type="PROSITE" id="PS51186">
    <property type="entry name" value="GNAT"/>
    <property type="match status" value="1"/>
</dbReference>
<dbReference type="SUPFAM" id="SSF55729">
    <property type="entry name" value="Acyl-CoA N-acyltransferases (Nat)"/>
    <property type="match status" value="1"/>
</dbReference>
<evidence type="ECO:0000313" key="4">
    <source>
        <dbReference type="Proteomes" id="UP000006620"/>
    </source>
</evidence>
<name>F8F7U2_PAEMK</name>
<dbReference type="InterPro" id="IPR031165">
    <property type="entry name" value="GNAT_YJDJ"/>
</dbReference>
<dbReference type="InterPro" id="IPR000182">
    <property type="entry name" value="GNAT_dom"/>
</dbReference>
<dbReference type="PATRIC" id="fig|1036673.3.peg.2053"/>
<gene>
    <name evidence="3" type="ordered locus">KNP414_02285</name>
</gene>
<protein>
    <submittedName>
        <fullName evidence="3">Uncharacterized protein</fullName>
    </submittedName>
</protein>
<reference evidence="4" key="1">
    <citation type="submission" date="2011-06" db="EMBL/GenBank/DDBJ databases">
        <title>Complete genome sequence of Paenibacillus mucilaginosus KNP414.</title>
        <authorList>
            <person name="Wang J."/>
            <person name="Hu S."/>
            <person name="Hu X."/>
            <person name="Zhang B."/>
            <person name="Dong D."/>
            <person name="Zhang S."/>
            <person name="Zhao K."/>
            <person name="Wu D."/>
        </authorList>
    </citation>
    <scope>NUCLEOTIDE SEQUENCE [LARGE SCALE GENOMIC DNA]</scope>
    <source>
        <strain evidence="4">KNP414</strain>
    </source>
</reference>
<evidence type="ECO:0000313" key="3">
    <source>
        <dbReference type="EMBL" id="AEI40846.1"/>
    </source>
</evidence>
<reference evidence="3 4" key="2">
    <citation type="journal article" date="2013" name="Genome Announc.">
        <title>Genome Sequence of Growth-Improving Paenibacillus mucilaginosus Strain KNP414.</title>
        <authorList>
            <person name="Lu J.J."/>
            <person name="Wang J.F."/>
            <person name="Hu X.F."/>
        </authorList>
    </citation>
    <scope>NUCLEOTIDE SEQUENCE [LARGE SCALE GENOMIC DNA]</scope>
    <source>
        <strain evidence="3 4">KNP414</strain>
    </source>
</reference>
<dbReference type="HOGENOM" id="CLU_132888_2_2_9"/>
<sequence length="94" mass="10851">MRETVREGNGFYLRDNGEVLAEVTFAPVGPDTLVLDHTYVAPELRGQKVAEDLVRRVVEHARETGKKIVPACSYAHAQFRRHKEYADIWQQEER</sequence>
<dbReference type="PANTHER" id="PTHR31435:SF10">
    <property type="entry name" value="BSR4717 PROTEIN"/>
    <property type="match status" value="1"/>
</dbReference>
<dbReference type="Gene3D" id="3.40.630.30">
    <property type="match status" value="1"/>
</dbReference>
<feature type="domain" description="N-acetyltransferase" evidence="1">
    <location>
        <begin position="1"/>
        <end position="94"/>
    </location>
</feature>
<dbReference type="RefSeq" id="WP_013916007.1">
    <property type="nucleotide sequence ID" value="NC_015690.1"/>
</dbReference>
<dbReference type="GO" id="GO:0016747">
    <property type="term" value="F:acyltransferase activity, transferring groups other than amino-acyl groups"/>
    <property type="evidence" value="ECO:0007669"/>
    <property type="project" value="InterPro"/>
</dbReference>